<dbReference type="RefSeq" id="WP_344899337.1">
    <property type="nucleotide sequence ID" value="NZ_BAAAWD010000014.1"/>
</dbReference>
<organism evidence="3 4">
    <name type="scientific">Streptosporangium longisporum</name>
    <dbReference type="NCBI Taxonomy" id="46187"/>
    <lineage>
        <taxon>Bacteria</taxon>
        <taxon>Bacillati</taxon>
        <taxon>Actinomycetota</taxon>
        <taxon>Actinomycetes</taxon>
        <taxon>Streptosporangiales</taxon>
        <taxon>Streptosporangiaceae</taxon>
        <taxon>Streptosporangium</taxon>
    </lineage>
</organism>
<feature type="domain" description="SAF" evidence="2">
    <location>
        <begin position="38"/>
        <end position="99"/>
    </location>
</feature>
<evidence type="ECO:0000313" key="4">
    <source>
        <dbReference type="Proteomes" id="UP001499930"/>
    </source>
</evidence>
<gene>
    <name evidence="3" type="ORF">GCM10017559_49640</name>
</gene>
<sequence length="201" mass="19978">MRVLRRLLDRRHRLVATAVAALAMGCALLALSPDTASTTVLVAARDLPGGALKASDLTPAALRPDTVPDGALRPGTPFAGRILAGPARRGEPLTDVRLLGPGLLAAHGPGTVATPVRVADPETARLLSPGDVVDVLAAASTWDGAVPATTVAEDVTVLATPAGDSNGGALVVLATTSEQATGLASAQAGGRLSVTIGPRTG</sequence>
<reference evidence="3 4" key="1">
    <citation type="journal article" date="2019" name="Int. J. Syst. Evol. Microbiol.">
        <title>The Global Catalogue of Microorganisms (GCM) 10K type strain sequencing project: providing services to taxonomists for standard genome sequencing and annotation.</title>
        <authorList>
            <consortium name="The Broad Institute Genomics Platform"/>
            <consortium name="The Broad Institute Genome Sequencing Center for Infectious Disease"/>
            <person name="Wu L."/>
            <person name="Ma J."/>
        </authorList>
    </citation>
    <scope>NUCLEOTIDE SEQUENCE [LARGE SCALE GENOMIC DNA]</scope>
    <source>
        <strain evidence="3 4">JCM 3106</strain>
    </source>
</reference>
<comment type="caution">
    <text evidence="3">The sequence shown here is derived from an EMBL/GenBank/DDBJ whole genome shotgun (WGS) entry which is preliminary data.</text>
</comment>
<dbReference type="EMBL" id="BAAAWD010000014">
    <property type="protein sequence ID" value="GAA3019544.1"/>
    <property type="molecule type" value="Genomic_DNA"/>
</dbReference>
<protein>
    <recommendedName>
        <fullName evidence="2">SAF domain-containing protein</fullName>
    </recommendedName>
</protein>
<evidence type="ECO:0000259" key="2">
    <source>
        <dbReference type="SMART" id="SM00858"/>
    </source>
</evidence>
<name>A0ABN3Y5X5_9ACTN</name>
<accession>A0ABN3Y5X5</accession>
<dbReference type="SMART" id="SM00858">
    <property type="entry name" value="SAF"/>
    <property type="match status" value="1"/>
</dbReference>
<keyword evidence="1" id="KW-0732">Signal</keyword>
<evidence type="ECO:0000313" key="3">
    <source>
        <dbReference type="EMBL" id="GAA3019544.1"/>
    </source>
</evidence>
<feature type="signal peptide" evidence="1">
    <location>
        <begin position="1"/>
        <end position="32"/>
    </location>
</feature>
<evidence type="ECO:0000256" key="1">
    <source>
        <dbReference type="SAM" id="SignalP"/>
    </source>
</evidence>
<proteinExistence type="predicted"/>
<dbReference type="Proteomes" id="UP001499930">
    <property type="component" value="Unassembled WGS sequence"/>
</dbReference>
<dbReference type="InterPro" id="IPR013974">
    <property type="entry name" value="SAF"/>
</dbReference>
<keyword evidence="4" id="KW-1185">Reference proteome</keyword>
<feature type="chain" id="PRO_5045667919" description="SAF domain-containing protein" evidence="1">
    <location>
        <begin position="33"/>
        <end position="201"/>
    </location>
</feature>
<dbReference type="CDD" id="cd11614">
    <property type="entry name" value="SAF_CpaB_FlgA_like"/>
    <property type="match status" value="1"/>
</dbReference>
<dbReference type="PROSITE" id="PS51257">
    <property type="entry name" value="PROKAR_LIPOPROTEIN"/>
    <property type="match status" value="1"/>
</dbReference>